<evidence type="ECO:0000313" key="3">
    <source>
        <dbReference type="Proteomes" id="UP000521872"/>
    </source>
</evidence>
<dbReference type="EMBL" id="JAACJL010000001">
    <property type="protein sequence ID" value="KAF4623788.1"/>
    <property type="molecule type" value="Genomic_DNA"/>
</dbReference>
<accession>A0A8H4VV68</accession>
<evidence type="ECO:0000313" key="2">
    <source>
        <dbReference type="EMBL" id="KAF4623788.1"/>
    </source>
</evidence>
<name>A0A8H4VV68_9AGAR</name>
<organism evidence="2 3">
    <name type="scientific">Agrocybe pediades</name>
    <dbReference type="NCBI Taxonomy" id="84607"/>
    <lineage>
        <taxon>Eukaryota</taxon>
        <taxon>Fungi</taxon>
        <taxon>Dikarya</taxon>
        <taxon>Basidiomycota</taxon>
        <taxon>Agaricomycotina</taxon>
        <taxon>Agaricomycetes</taxon>
        <taxon>Agaricomycetidae</taxon>
        <taxon>Agaricales</taxon>
        <taxon>Agaricineae</taxon>
        <taxon>Strophariaceae</taxon>
        <taxon>Agrocybe</taxon>
    </lineage>
</organism>
<proteinExistence type="predicted"/>
<gene>
    <name evidence="2" type="ORF">D9613_001384</name>
</gene>
<protein>
    <submittedName>
        <fullName evidence="2">Uncharacterized protein</fullName>
    </submittedName>
</protein>
<keyword evidence="1" id="KW-0732">Signal</keyword>
<feature type="chain" id="PRO_5034059868" evidence="1">
    <location>
        <begin position="19"/>
        <end position="368"/>
    </location>
</feature>
<dbReference type="AlphaFoldDB" id="A0A8H4VV68"/>
<keyword evidence="3" id="KW-1185">Reference proteome</keyword>
<evidence type="ECO:0000256" key="1">
    <source>
        <dbReference type="SAM" id="SignalP"/>
    </source>
</evidence>
<reference evidence="2 3" key="1">
    <citation type="submission" date="2019-12" db="EMBL/GenBank/DDBJ databases">
        <authorList>
            <person name="Floudas D."/>
            <person name="Bentzer J."/>
            <person name="Ahren D."/>
            <person name="Johansson T."/>
            <person name="Persson P."/>
            <person name="Tunlid A."/>
        </authorList>
    </citation>
    <scope>NUCLEOTIDE SEQUENCE [LARGE SCALE GENOMIC DNA]</scope>
    <source>
        <strain evidence="2 3">CBS 102.39</strain>
    </source>
</reference>
<sequence>MFVIPFLLLAVQFSGIIAAPLAESRFSRDLHAHGSNFAKGLKGAKGASSTTSAAAAATSSATATPATEEEGNELNINGAFATPVALGGGDVKTDVVFTKGVVGSLEIEFQDDKANTLTVTENKTPGKAPAGFTLLDPLTYRIELKDGADGLTLQKVDYIFDPNSAALKDVDISKAVFGKLCTDTNTFVIDDALGELEFEDDENEITLTVKSMIGEWGVFIPSAAANNGQNNEAEEKKDETEVEGAFDKAIATPGGNSKTDILFPPSAAGLLEIEINSTSTNAVTVKKNDSPVAPPAGFLFVDPSTFQITTEKATNTATDQVKVDYIFTPAVLAAVDPTKAVIGKLDTATQKFVTDLNVLKAAFEFEAG</sequence>
<comment type="caution">
    <text evidence="2">The sequence shown here is derived from an EMBL/GenBank/DDBJ whole genome shotgun (WGS) entry which is preliminary data.</text>
</comment>
<dbReference type="Proteomes" id="UP000521872">
    <property type="component" value="Unassembled WGS sequence"/>
</dbReference>
<feature type="signal peptide" evidence="1">
    <location>
        <begin position="1"/>
        <end position="18"/>
    </location>
</feature>